<dbReference type="AlphaFoldDB" id="A0A2N1IWG5"/>
<name>A0A2N1IWG5_9PSED</name>
<keyword evidence="2" id="KW-0378">Hydrolase</keyword>
<dbReference type="SUPFAM" id="SSF101478">
    <property type="entry name" value="ADP-ribosylglycohydrolase"/>
    <property type="match status" value="1"/>
</dbReference>
<keyword evidence="1" id="KW-0460">Magnesium</keyword>
<feature type="binding site" evidence="1">
    <location>
        <position position="314"/>
    </location>
    <ligand>
        <name>Mg(2+)</name>
        <dbReference type="ChEBI" id="CHEBI:18420"/>
        <label>1</label>
    </ligand>
</feature>
<protein>
    <submittedName>
        <fullName evidence="2">ADP-ribosylglycohydrolase family protein</fullName>
    </submittedName>
</protein>
<dbReference type="PANTHER" id="PTHR16222">
    <property type="entry name" value="ADP-RIBOSYLGLYCOHYDROLASE"/>
    <property type="match status" value="1"/>
</dbReference>
<dbReference type="InterPro" id="IPR050792">
    <property type="entry name" value="ADP-ribosylglycohydrolase"/>
</dbReference>
<dbReference type="NCBIfam" id="NF041672">
    <property type="entry name" value="ADPriboarghdlase"/>
    <property type="match status" value="1"/>
</dbReference>
<comment type="cofactor">
    <cofactor evidence="1">
        <name>Mg(2+)</name>
        <dbReference type="ChEBI" id="CHEBI:18420"/>
    </cofactor>
    <text evidence="1">Binds 2 magnesium ions per subunit.</text>
</comment>
<dbReference type="GO" id="GO:0046872">
    <property type="term" value="F:metal ion binding"/>
    <property type="evidence" value="ECO:0007669"/>
    <property type="project" value="UniProtKB-KW"/>
</dbReference>
<dbReference type="InterPro" id="IPR049650">
    <property type="entry name" value="Tri1-like"/>
</dbReference>
<accession>A0A2N1IWG5</accession>
<feature type="binding site" evidence="1">
    <location>
        <position position="313"/>
    </location>
    <ligand>
        <name>Mg(2+)</name>
        <dbReference type="ChEBI" id="CHEBI:18420"/>
        <label>1</label>
    </ligand>
</feature>
<feature type="binding site" evidence="1">
    <location>
        <position position="113"/>
    </location>
    <ligand>
        <name>Mg(2+)</name>
        <dbReference type="ChEBI" id="CHEBI:18420"/>
        <label>1</label>
    </ligand>
</feature>
<keyword evidence="1" id="KW-0479">Metal-binding</keyword>
<comment type="caution">
    <text evidence="2">The sequence shown here is derived from an EMBL/GenBank/DDBJ whole genome shotgun (WGS) entry which is preliminary data.</text>
</comment>
<dbReference type="PANTHER" id="PTHR16222:SF12">
    <property type="entry name" value="ADP-RIBOSYLGLYCOHYDROLASE-RELATED"/>
    <property type="match status" value="1"/>
</dbReference>
<dbReference type="InterPro" id="IPR005502">
    <property type="entry name" value="Ribosyl_crysJ1"/>
</dbReference>
<dbReference type="EMBL" id="PJCG01000007">
    <property type="protein sequence ID" value="PKI25066.1"/>
    <property type="molecule type" value="Genomic_DNA"/>
</dbReference>
<dbReference type="RefSeq" id="WP_028697262.1">
    <property type="nucleotide sequence ID" value="NZ_KK214938.1"/>
</dbReference>
<evidence type="ECO:0000256" key="1">
    <source>
        <dbReference type="PIRSR" id="PIRSR605502-1"/>
    </source>
</evidence>
<dbReference type="GO" id="GO:0016787">
    <property type="term" value="F:hydrolase activity"/>
    <property type="evidence" value="ECO:0007669"/>
    <property type="project" value="UniProtKB-KW"/>
</dbReference>
<evidence type="ECO:0000313" key="2">
    <source>
        <dbReference type="EMBL" id="PKI25066.1"/>
    </source>
</evidence>
<evidence type="ECO:0000313" key="3">
    <source>
        <dbReference type="Proteomes" id="UP000233399"/>
    </source>
</evidence>
<dbReference type="InterPro" id="IPR036705">
    <property type="entry name" value="Ribosyl_crysJ1_sf"/>
</dbReference>
<gene>
    <name evidence="2" type="ORF">CXB65_05755</name>
</gene>
<reference evidence="2 3" key="1">
    <citation type="submission" date="2017-12" db="EMBL/GenBank/DDBJ databases">
        <title>Isolation and characterization of an aerobic denitrifying Pseudomonas monteilii CY06 from aquaculture ponds.</title>
        <authorList>
            <person name="Ma Q."/>
            <person name="Cai Y."/>
            <person name="He Z."/>
        </authorList>
    </citation>
    <scope>NUCLEOTIDE SEQUENCE [LARGE SCALE GENOMIC DNA]</scope>
    <source>
        <strain evidence="2 3">CY06</strain>
    </source>
</reference>
<proteinExistence type="predicted"/>
<dbReference type="Gene3D" id="1.10.4080.10">
    <property type="entry name" value="ADP-ribosylation/Crystallin J1"/>
    <property type="match status" value="1"/>
</dbReference>
<feature type="binding site" evidence="1">
    <location>
        <position position="311"/>
    </location>
    <ligand>
        <name>Mg(2+)</name>
        <dbReference type="ChEBI" id="CHEBI:18420"/>
        <label>1</label>
    </ligand>
</feature>
<dbReference type="Proteomes" id="UP000233399">
    <property type="component" value="Unassembled WGS sequence"/>
</dbReference>
<dbReference type="Pfam" id="PF03747">
    <property type="entry name" value="ADP_ribosyl_GH"/>
    <property type="match status" value="1"/>
</dbReference>
<feature type="binding site" evidence="1">
    <location>
        <position position="114"/>
    </location>
    <ligand>
        <name>Mg(2+)</name>
        <dbReference type="ChEBI" id="CHEBI:18420"/>
        <label>1</label>
    </ligand>
</feature>
<sequence length="366" mass="39937">MIDLRSPDAVLSEYAQRYAELQPEWSPQLQQRMSYTLEPGAPRLPRIKPGWLSDRPCTLSPDQALDRAQGALLGLAIGDAVGTTLEFQRRDQGHVSDMVGGGPFRLAPGEWTDDTSMALCLADTYASQGKFDFATFADALVRWYRHGENSVNGRCFDIGNVTRRALEGWEAQGLGWMGNIEASTAGNGSLIRLAPTAIFRRHSLSASWCESVTQSGVTHGAVEVQDCCKLFAAQLHLALNGADKVEALAPKVRPLQPRPTIINAGEYKHKSRDHIRSSGYVVDTLEAALWAVWNTNNFRDAILLAANLADDADSVAATAGQIAGALYGVSGMPSEWVAKVAWSQHIRRLASRLFELAPPRDELDIP</sequence>
<organism evidence="2 3">
    <name type="scientific">Pseudomonas monteilii</name>
    <dbReference type="NCBI Taxonomy" id="76759"/>
    <lineage>
        <taxon>Bacteria</taxon>
        <taxon>Pseudomonadati</taxon>
        <taxon>Pseudomonadota</taxon>
        <taxon>Gammaproteobacteria</taxon>
        <taxon>Pseudomonadales</taxon>
        <taxon>Pseudomonadaceae</taxon>
        <taxon>Pseudomonas</taxon>
    </lineage>
</organism>
<feature type="binding site" evidence="1">
    <location>
        <position position="112"/>
    </location>
    <ligand>
        <name>Mg(2+)</name>
        <dbReference type="ChEBI" id="CHEBI:18420"/>
        <label>1</label>
    </ligand>
</feature>